<keyword evidence="3" id="KW-1185">Reference proteome</keyword>
<reference evidence="2 3" key="1">
    <citation type="submission" date="2024-02" db="EMBL/GenBank/DDBJ databases">
        <title>Chromosome-scale genome assembly of the rough periwinkle Littorina saxatilis.</title>
        <authorList>
            <person name="De Jode A."/>
            <person name="Faria R."/>
            <person name="Formenti G."/>
            <person name="Sims Y."/>
            <person name="Smith T.P."/>
            <person name="Tracey A."/>
            <person name="Wood J.M.D."/>
            <person name="Zagrodzka Z.B."/>
            <person name="Johannesson K."/>
            <person name="Butlin R.K."/>
            <person name="Leder E.H."/>
        </authorList>
    </citation>
    <scope>NUCLEOTIDE SEQUENCE [LARGE SCALE GENOMIC DNA]</scope>
    <source>
        <strain evidence="2">Snail1</strain>
        <tissue evidence="2">Muscle</tissue>
    </source>
</reference>
<gene>
    <name evidence="2" type="ORF">V1264_016116</name>
</gene>
<protein>
    <submittedName>
        <fullName evidence="2">Uncharacterized protein</fullName>
    </submittedName>
</protein>
<name>A0AAN9BLP9_9CAEN</name>
<dbReference type="Proteomes" id="UP001374579">
    <property type="component" value="Unassembled WGS sequence"/>
</dbReference>
<dbReference type="EMBL" id="JBAMIC010000004">
    <property type="protein sequence ID" value="KAK7108368.1"/>
    <property type="molecule type" value="Genomic_DNA"/>
</dbReference>
<evidence type="ECO:0000313" key="3">
    <source>
        <dbReference type="Proteomes" id="UP001374579"/>
    </source>
</evidence>
<accession>A0AAN9BLP9</accession>
<organism evidence="2 3">
    <name type="scientific">Littorina saxatilis</name>
    <dbReference type="NCBI Taxonomy" id="31220"/>
    <lineage>
        <taxon>Eukaryota</taxon>
        <taxon>Metazoa</taxon>
        <taxon>Spiralia</taxon>
        <taxon>Lophotrochozoa</taxon>
        <taxon>Mollusca</taxon>
        <taxon>Gastropoda</taxon>
        <taxon>Caenogastropoda</taxon>
        <taxon>Littorinimorpha</taxon>
        <taxon>Littorinoidea</taxon>
        <taxon>Littorinidae</taxon>
        <taxon>Littorina</taxon>
    </lineage>
</organism>
<evidence type="ECO:0000313" key="2">
    <source>
        <dbReference type="EMBL" id="KAK7108368.1"/>
    </source>
</evidence>
<comment type="caution">
    <text evidence="2">The sequence shown here is derived from an EMBL/GenBank/DDBJ whole genome shotgun (WGS) entry which is preliminary data.</text>
</comment>
<feature type="signal peptide" evidence="1">
    <location>
        <begin position="1"/>
        <end position="17"/>
    </location>
</feature>
<evidence type="ECO:0000256" key="1">
    <source>
        <dbReference type="SAM" id="SignalP"/>
    </source>
</evidence>
<keyword evidence="1" id="KW-0732">Signal</keyword>
<dbReference type="AlphaFoldDB" id="A0AAN9BLP9"/>
<sequence length="68" mass="7978">MHARCLFLFLLLISIAGRSLIYSDARVYHASRRLNALEKLNRRNRDSGHTLSKMKRSFEEIAREVSQM</sequence>
<feature type="chain" id="PRO_5042910258" evidence="1">
    <location>
        <begin position="18"/>
        <end position="68"/>
    </location>
</feature>
<proteinExistence type="predicted"/>